<proteinExistence type="predicted"/>
<evidence type="ECO:0000313" key="1">
    <source>
        <dbReference type="EMBL" id="WGK89429.1"/>
    </source>
</evidence>
<gene>
    <name evidence="1" type="ORF">MOQ58_23325</name>
</gene>
<protein>
    <submittedName>
        <fullName evidence="1">Delta-60 repeat domain-containing protein</fullName>
    </submittedName>
</protein>
<dbReference type="EMBL" id="CP093428">
    <property type="protein sequence ID" value="WGK89429.1"/>
    <property type="molecule type" value="Genomic_DNA"/>
</dbReference>
<dbReference type="Gene3D" id="2.80.10.50">
    <property type="match status" value="3"/>
</dbReference>
<organism evidence="1 2">
    <name type="scientific">Pseudomonas migulae</name>
    <dbReference type="NCBI Taxonomy" id="78543"/>
    <lineage>
        <taxon>Bacteria</taxon>
        <taxon>Pseudomonadati</taxon>
        <taxon>Pseudomonadota</taxon>
        <taxon>Gammaproteobacteria</taxon>
        <taxon>Pseudomonadales</taxon>
        <taxon>Pseudomonadaceae</taxon>
        <taxon>Pseudomonas</taxon>
    </lineage>
</organism>
<dbReference type="NCBIfam" id="TIGR02608">
    <property type="entry name" value="delta_60_rpt"/>
    <property type="match status" value="4"/>
</dbReference>
<evidence type="ECO:0000313" key="2">
    <source>
        <dbReference type="Proteomes" id="UP001243713"/>
    </source>
</evidence>
<dbReference type="RefSeq" id="WP_280162068.1">
    <property type="nucleotide sequence ID" value="NZ_CP093428.1"/>
</dbReference>
<sequence length="434" mass="46463">MSQYTALTARADGDLDPAFGDNGKMIVRFLDARDTSGECIVEGPNGDFYVGGAVDADGDDIIHKLGIACLHKDGTPNVDFGNKGYVIVRFGPMQDTHLRQILFVTVGGETRILLSGIDTKKGEVVLARLHLDGRVDERFGVKGLLTVKLPANLSQSLGLGSTPLTTSSSGASGPCAVDEGKIYVVMEMYMPIWIARVALLIRLNPDGSYDTGFNKSGYVAVTNQHWGNSTISDILVHNGKITVCGTLAGHGMVARVNEDGSFDQIFADKGFKVFDNLGVAFEKLTPYSDKSVLVAGWGLTPRHGVLACLTENGEFESTFNSGKVLLQPLGNNVMFFGVGLADGKIIASGRFSQEDNNPEFVVVRYLIDGTLDTKFGRGKGWSSTRFENHYTIANTMTLQKDGNVLVLGDWGGGVSYAALIARFLNTTPSVAATA</sequence>
<keyword evidence="2" id="KW-1185">Reference proteome</keyword>
<accession>A0ABY8MQN5</accession>
<dbReference type="InterPro" id="IPR013431">
    <property type="entry name" value="Delta_60_rpt"/>
</dbReference>
<reference evidence="1 2" key="1">
    <citation type="submission" date="2022-03" db="EMBL/GenBank/DDBJ databases">
        <title>Plant growth promoting endophytes with ACC deaminase activity.</title>
        <authorList>
            <person name="Charles T."/>
            <person name="Van Dyk A."/>
            <person name="Cheng J."/>
            <person name="Heil J."/>
        </authorList>
    </citation>
    <scope>NUCLEOTIDE SEQUENCE [LARGE SCALE GENOMIC DNA]</scope>
    <source>
        <strain evidence="1 2">8R6</strain>
    </source>
</reference>
<name>A0ABY8MQN5_9PSED</name>
<dbReference type="Proteomes" id="UP001243713">
    <property type="component" value="Chromosome"/>
</dbReference>
<dbReference type="Pfam" id="PF17164">
    <property type="entry name" value="DUF5122"/>
    <property type="match status" value="3"/>
</dbReference>